<dbReference type="GO" id="GO:0008270">
    <property type="term" value="F:zinc ion binding"/>
    <property type="evidence" value="ECO:0007669"/>
    <property type="project" value="UniProtKB-KW"/>
</dbReference>
<dbReference type="Pfam" id="PF14737">
    <property type="entry name" value="DUF4470"/>
    <property type="match status" value="1"/>
</dbReference>
<evidence type="ECO:0000256" key="7">
    <source>
        <dbReference type="ARBA" id="ARBA00023242"/>
    </source>
</evidence>
<reference evidence="10 11" key="1">
    <citation type="journal article" date="2015" name="Biotechnol. Biofuels">
        <title>Enhanced degradation of softwood versus hardwood by the white-rot fungus Pycnoporus coccineus.</title>
        <authorList>
            <person name="Couturier M."/>
            <person name="Navarro D."/>
            <person name="Chevret D."/>
            <person name="Henrissat B."/>
            <person name="Piumi F."/>
            <person name="Ruiz-Duenas F.J."/>
            <person name="Martinez A.T."/>
            <person name="Grigoriev I.V."/>
            <person name="Riley R."/>
            <person name="Lipzen A."/>
            <person name="Berrin J.G."/>
            <person name="Master E.R."/>
            <person name="Rosso M.N."/>
        </authorList>
    </citation>
    <scope>NUCLEOTIDE SEQUENCE [LARGE SCALE GENOMIC DNA]</scope>
    <source>
        <strain evidence="10 11">BRFM310</strain>
    </source>
</reference>
<dbReference type="PANTHER" id="PTHR10237:SF1">
    <property type="entry name" value="DEFORMED EPIDERMAL AUTOREGULATORY FACTOR 1 HOMOLOG"/>
    <property type="match status" value="1"/>
</dbReference>
<gene>
    <name evidence="10" type="ORF">PYCCODRAFT_1394711</name>
</gene>
<dbReference type="STRING" id="1353009.A0A1Y2IET4"/>
<dbReference type="GO" id="GO:0000981">
    <property type="term" value="F:DNA-binding transcription factor activity, RNA polymerase II-specific"/>
    <property type="evidence" value="ECO:0007669"/>
    <property type="project" value="TreeGrafter"/>
</dbReference>
<protein>
    <recommendedName>
        <fullName evidence="9">MYND-type domain-containing protein</fullName>
    </recommendedName>
</protein>
<keyword evidence="1" id="KW-0479">Metal-binding</keyword>
<evidence type="ECO:0000256" key="4">
    <source>
        <dbReference type="ARBA" id="ARBA00023015"/>
    </source>
</evidence>
<evidence type="ECO:0000256" key="3">
    <source>
        <dbReference type="ARBA" id="ARBA00022833"/>
    </source>
</evidence>
<keyword evidence="2 8" id="KW-0863">Zinc-finger</keyword>
<organism evidence="10 11">
    <name type="scientific">Trametes coccinea (strain BRFM310)</name>
    <name type="common">Pycnoporus coccineus</name>
    <dbReference type="NCBI Taxonomy" id="1353009"/>
    <lineage>
        <taxon>Eukaryota</taxon>
        <taxon>Fungi</taxon>
        <taxon>Dikarya</taxon>
        <taxon>Basidiomycota</taxon>
        <taxon>Agaricomycotina</taxon>
        <taxon>Agaricomycetes</taxon>
        <taxon>Polyporales</taxon>
        <taxon>Polyporaceae</taxon>
        <taxon>Trametes</taxon>
    </lineage>
</organism>
<dbReference type="SUPFAM" id="SSF144232">
    <property type="entry name" value="HIT/MYND zinc finger-like"/>
    <property type="match status" value="1"/>
</dbReference>
<dbReference type="AlphaFoldDB" id="A0A1Y2IET4"/>
<dbReference type="Gene3D" id="6.10.140.2220">
    <property type="match status" value="1"/>
</dbReference>
<feature type="domain" description="MYND-type" evidence="9">
    <location>
        <begin position="1166"/>
        <end position="1204"/>
    </location>
</feature>
<evidence type="ECO:0000256" key="2">
    <source>
        <dbReference type="ARBA" id="ARBA00022771"/>
    </source>
</evidence>
<proteinExistence type="predicted"/>
<dbReference type="PROSITE" id="PS01360">
    <property type="entry name" value="ZF_MYND_1"/>
    <property type="match status" value="1"/>
</dbReference>
<evidence type="ECO:0000256" key="6">
    <source>
        <dbReference type="ARBA" id="ARBA00023163"/>
    </source>
</evidence>
<keyword evidence="7" id="KW-0539">Nucleus</keyword>
<dbReference type="PROSITE" id="PS50865">
    <property type="entry name" value="ZF_MYND_2"/>
    <property type="match status" value="1"/>
</dbReference>
<evidence type="ECO:0000313" key="10">
    <source>
        <dbReference type="EMBL" id="OSC99685.1"/>
    </source>
</evidence>
<keyword evidence="5" id="KW-0238">DNA-binding</keyword>
<keyword evidence="3" id="KW-0862">Zinc</keyword>
<dbReference type="InterPro" id="IPR002893">
    <property type="entry name" value="Znf_MYND"/>
</dbReference>
<keyword evidence="11" id="KW-1185">Reference proteome</keyword>
<evidence type="ECO:0000256" key="8">
    <source>
        <dbReference type="PROSITE-ProRule" id="PRU00134"/>
    </source>
</evidence>
<dbReference type="InterPro" id="IPR027974">
    <property type="entry name" value="DUF4470"/>
</dbReference>
<dbReference type="EMBL" id="KZ084125">
    <property type="protein sequence ID" value="OSC99685.1"/>
    <property type="molecule type" value="Genomic_DNA"/>
</dbReference>
<dbReference type="InterPro" id="IPR024119">
    <property type="entry name" value="TF_DEAF-1"/>
</dbReference>
<dbReference type="OrthoDB" id="432970at2759"/>
<dbReference type="Proteomes" id="UP000193067">
    <property type="component" value="Unassembled WGS sequence"/>
</dbReference>
<accession>A0A1Y2IET4</accession>
<dbReference type="GO" id="GO:0005634">
    <property type="term" value="C:nucleus"/>
    <property type="evidence" value="ECO:0007669"/>
    <property type="project" value="TreeGrafter"/>
</dbReference>
<dbReference type="GO" id="GO:0003677">
    <property type="term" value="F:DNA binding"/>
    <property type="evidence" value="ECO:0007669"/>
    <property type="project" value="UniProtKB-KW"/>
</dbReference>
<evidence type="ECO:0000259" key="9">
    <source>
        <dbReference type="PROSITE" id="PS50865"/>
    </source>
</evidence>
<dbReference type="PANTHER" id="PTHR10237">
    <property type="entry name" value="DEFORMED EPIDERMAL AUTOREGULATORY FACTOR 1 HOMOLOG SUPPRESSIN"/>
    <property type="match status" value="1"/>
</dbReference>
<sequence>MAALLFWSGKYYFYPVGNTSAVSLTRDIPPGVSANLLLLPCGDPRNVLYTVYCESAQMPRKLDFTCCDYDPGILARDSLLFAMIMDGVPQEAMWDIFFHLYLNDRSLSALATQCRRLVACASTLDSWHASSYGKSIRISSEYTLQEIRRLWNLYLETSAPGCHRMQELRRQVDSRREANWRGHKDGVMWSSARSSGPLITHSVLAYSQQFHHYWETGTTSHSREELPHVNPTFLQSRAGEGFHVHYGTDPLVPFHLASYFGNHKTGSFSPSEMVSAARSQFQDWCQAFRARVRSSQTSSPLVVRFLLGDVICIAHALNERNKPPTSCPSPSIPVAPWTAQPTVLSDAEYRDCQAPILFDVIDTSNVSDHVGLLNILLVTVPLLSTTSTWGGVLYTESLLAHRADATTQITSILPADLSAVAMMFGLCPIDALSGFSTICNTHELLTNALSSAPQFHQSITWKRPYSCDPQASRLTGSHIALDLDSEQLAAFLFKVYDRLFAADDAMRVYQVDLTSMQRAWLSPYSRETFAVFLQYLRSKPFAWFSEHRWSQVVMLFLARLGASLKEFPYDNLWRQDLLVQLYRRRTFTPSTFRQTPSSPISRISQWHSIPPIVRIYLTVPSDKFAVLRNPSTASTPPLICVIRANGILECGFQSVDAVFGNIVETGTAAKPAVEVREAPGGLNAGINSSVIVSFVVPTWLLTKAASPDPDALIVDFCMKSTSATVTTFMKTLGLRLAIFSAPLSDTQRVHIVPEDCLPPVPPPTASPIPPSQSDLTIGEQTFTRADLDSIAGSAVVSLTARLDLRDPDSKTKLANGAFPTITQPSPYTMRVSFGNRTQDLFYPLPIIGAQHKARLARKSSYIEVVAPVAMPFPRAWAMESNPFPVVRIQDSRCPMPWNIHRLALDRLPAVETPSPARLHEWLNPHVGSQLSRRDRRSRAEKDTTNLLALMKDTIHCIMVRSTGTQGGAPSRVLALRDEALGEGDTIFFVDKLRYDVSAHTVVCDAFVLTLNEAVVPFIHAPLKSIARKGLESVRIFGDELRAWKQLLPALVERCRASWEHQPNCEYVTRGKIPLETALNAGDPLCACGRGKDIDGMRRNKLWKNIAPYVTRIALSPLFAVSYLEPVIDASTFNSELESSTQAAQTARSLPTSSFDRPASASKEERCNKCSKKGDDLLRCSRCKTVFYCSQGCQRADWMSHKAVCKPGGSERA</sequence>
<name>A0A1Y2IET4_TRAC3</name>
<evidence type="ECO:0000256" key="5">
    <source>
        <dbReference type="ARBA" id="ARBA00023125"/>
    </source>
</evidence>
<evidence type="ECO:0000256" key="1">
    <source>
        <dbReference type="ARBA" id="ARBA00022723"/>
    </source>
</evidence>
<dbReference type="Pfam" id="PF01753">
    <property type="entry name" value="zf-MYND"/>
    <property type="match status" value="1"/>
</dbReference>
<keyword evidence="4" id="KW-0805">Transcription regulation</keyword>
<evidence type="ECO:0000313" key="11">
    <source>
        <dbReference type="Proteomes" id="UP000193067"/>
    </source>
</evidence>
<keyword evidence="6" id="KW-0804">Transcription</keyword>